<evidence type="ECO:0000313" key="3">
    <source>
        <dbReference type="Proteomes" id="UP000002774"/>
    </source>
</evidence>
<dbReference type="STRING" id="714943.Mucpa_1971"/>
<dbReference type="Proteomes" id="UP000002774">
    <property type="component" value="Chromosome"/>
</dbReference>
<dbReference type="eggNOG" id="COG0702">
    <property type="taxonomic scope" value="Bacteria"/>
</dbReference>
<protein>
    <submittedName>
        <fullName evidence="2">NmrA family protein</fullName>
    </submittedName>
</protein>
<name>H1YD57_9SPHI</name>
<dbReference type="HOGENOM" id="CLU_007383_10_6_10"/>
<dbReference type="EMBL" id="CM001403">
    <property type="protein sequence ID" value="EHQ26114.1"/>
    <property type="molecule type" value="Genomic_DNA"/>
</dbReference>
<dbReference type="PANTHER" id="PTHR43162">
    <property type="match status" value="1"/>
</dbReference>
<dbReference type="Gene3D" id="3.40.50.720">
    <property type="entry name" value="NAD(P)-binding Rossmann-like Domain"/>
    <property type="match status" value="1"/>
</dbReference>
<dbReference type="AlphaFoldDB" id="H1YD57"/>
<dbReference type="InterPro" id="IPR051604">
    <property type="entry name" value="Ergot_Alk_Oxidoreductase"/>
</dbReference>
<feature type="domain" description="NmrA-like" evidence="1">
    <location>
        <begin position="1"/>
        <end position="234"/>
    </location>
</feature>
<dbReference type="InterPro" id="IPR008030">
    <property type="entry name" value="NmrA-like"/>
</dbReference>
<dbReference type="Gene3D" id="3.90.25.10">
    <property type="entry name" value="UDP-galactose 4-epimerase, domain 1"/>
    <property type="match status" value="1"/>
</dbReference>
<organism evidence="2 3">
    <name type="scientific">Mucilaginibacter paludis DSM 18603</name>
    <dbReference type="NCBI Taxonomy" id="714943"/>
    <lineage>
        <taxon>Bacteria</taxon>
        <taxon>Pseudomonadati</taxon>
        <taxon>Bacteroidota</taxon>
        <taxon>Sphingobacteriia</taxon>
        <taxon>Sphingobacteriales</taxon>
        <taxon>Sphingobacteriaceae</taxon>
        <taxon>Mucilaginibacter</taxon>
    </lineage>
</organism>
<gene>
    <name evidence="2" type="ORF">Mucpa_1971</name>
</gene>
<dbReference type="RefSeq" id="WP_008506086.1">
    <property type="nucleotide sequence ID" value="NZ_CM001403.1"/>
</dbReference>
<evidence type="ECO:0000313" key="2">
    <source>
        <dbReference type="EMBL" id="EHQ26114.1"/>
    </source>
</evidence>
<proteinExistence type="predicted"/>
<sequence>MKNQVLITGATGATGKNSIAKLIALNIPVRAMVHQIDERSNALAAQGVEVVVGDLSDFNSVSAALKGISAAYFVYPIQVPGLIEATAYFIQAALEQNVGHIVNMSQRTARRESPSHGAQNHWIAERLLDLSGIPVTHLRPTLFAEWLSYFSAEIKGNNRLLSPFGNASYAPVAGEDTGRVIAAVLANPDQFAGQTLELYGAEEMTQFQVAQILSEELGRKIDYIPMEIEPFGEMLKQYFTPYFVQHIDGVAQDFRSGISGGMNDNVEKITGQKPLTIRDYIQSHIQIF</sequence>
<keyword evidence="3" id="KW-1185">Reference proteome</keyword>
<dbReference type="PANTHER" id="PTHR43162:SF1">
    <property type="entry name" value="PRESTALK A DIFFERENTIATION PROTEIN A"/>
    <property type="match status" value="1"/>
</dbReference>
<reference evidence="2" key="1">
    <citation type="submission" date="2011-09" db="EMBL/GenBank/DDBJ databases">
        <title>The permanent draft genome of Mucilaginibacter paludis DSM 18603.</title>
        <authorList>
            <consortium name="US DOE Joint Genome Institute (JGI-PGF)"/>
            <person name="Lucas S."/>
            <person name="Han J."/>
            <person name="Lapidus A."/>
            <person name="Bruce D."/>
            <person name="Goodwin L."/>
            <person name="Pitluck S."/>
            <person name="Peters L."/>
            <person name="Kyrpides N."/>
            <person name="Mavromatis K."/>
            <person name="Ivanova N."/>
            <person name="Mikhailova N."/>
            <person name="Held B."/>
            <person name="Detter J.C."/>
            <person name="Tapia R."/>
            <person name="Han C."/>
            <person name="Land M."/>
            <person name="Hauser L."/>
            <person name="Markowitz V."/>
            <person name="Cheng J.-F."/>
            <person name="Hugenholtz P."/>
            <person name="Woyke T."/>
            <person name="Wu D."/>
            <person name="Tindall B."/>
            <person name="Brambilla E."/>
            <person name="Klenk H.-P."/>
            <person name="Eisen J.A."/>
        </authorList>
    </citation>
    <scope>NUCLEOTIDE SEQUENCE [LARGE SCALE GENOMIC DNA]</scope>
    <source>
        <strain evidence="2">DSM 18603</strain>
    </source>
</reference>
<accession>H1YD57</accession>
<evidence type="ECO:0000259" key="1">
    <source>
        <dbReference type="Pfam" id="PF05368"/>
    </source>
</evidence>
<dbReference type="InterPro" id="IPR036291">
    <property type="entry name" value="NAD(P)-bd_dom_sf"/>
</dbReference>
<dbReference type="Pfam" id="PF05368">
    <property type="entry name" value="NmrA"/>
    <property type="match status" value="1"/>
</dbReference>
<dbReference type="SUPFAM" id="SSF51735">
    <property type="entry name" value="NAD(P)-binding Rossmann-fold domains"/>
    <property type="match status" value="1"/>
</dbReference>